<dbReference type="Gene3D" id="3.40.50.300">
    <property type="entry name" value="P-loop containing nucleotide triphosphate hydrolases"/>
    <property type="match status" value="1"/>
</dbReference>
<dbReference type="EMBL" id="BLJY01000013">
    <property type="protein sequence ID" value="GFF20887.1"/>
    <property type="molecule type" value="Genomic_DNA"/>
</dbReference>
<feature type="domain" description="DUF7791" evidence="3">
    <location>
        <begin position="522"/>
        <end position="658"/>
    </location>
</feature>
<sequence>MAELAALGLAANVVQFLHFGASLFREARNISNSAYGMRDEYVDLERIAEDLRSLTTGLRARGRASPTGRSPKDERRLHELTRRCGNVADELLAVLRELKMNDGQKNQWKSFQQAVRHVRKETDIRDLESRLSRLQKEVTVHLTAMMSDQQSSILSAIHHLKEMNIRLEANTASTLEALRSDVLQALNSYDKQRSDGREPMECIEETLVSLSKEGLVTHKQQAILNSLRFRSMEWRYAAIKKEHAKTFEWIFKDPYGTFLPWLTSEAGIYWIEGKAGSGKSTLMKYLLNVQNTKSSLRTWANGRSLFIASFFFWSAGNSMQRSQEGLLRSLLFQILRQCPSLIASVCSERWLEDPHGTPELWDYEELLLCLERLANENSPAKFCFFIDGLDEFTGEQRGLVDLIKKLALSPSIKLCVSSRPWNVFKNAFGGDVAQLKLEDLTKGDIQTYVRDRLRDCPWGDQFHTELVDEITQRARGVFLWVYLVVDSLRKGRDEGDNTRDAKRRLDSLPDDLEDFFRRILSSVDRVYLEETAKIFLVTLEAHQPLPSLAFKYLDNENEDKDYALKAVMSPISDDEVEDLFEKTKKRINARCKDLVEVNCYPKEPSFLKYKVEFLHRTVRDFLQTSGIEEILKPHVPSDFDRSISLIRASLAMAKAIPRDCWLETKSLLVFSLADQILDSALKVEARHMGQETYSQIVLDELALLDELDDVNTIHMKPHAHIHWTALSSSV</sequence>
<dbReference type="OrthoDB" id="443402at2759"/>
<dbReference type="PANTHER" id="PTHR10039">
    <property type="entry name" value="AMELOGENIN"/>
    <property type="match status" value="1"/>
</dbReference>
<keyword evidence="5" id="KW-1185">Reference proteome</keyword>
<dbReference type="PANTHER" id="PTHR10039:SF5">
    <property type="entry name" value="NACHT DOMAIN-CONTAINING PROTEIN"/>
    <property type="match status" value="1"/>
</dbReference>
<reference evidence="4 5" key="1">
    <citation type="submission" date="2020-01" db="EMBL/GenBank/DDBJ databases">
        <title>Aspergillus terreus IFO 6365 whole genome shotgun sequence.</title>
        <authorList>
            <person name="Kanamasa S."/>
            <person name="Takahashi H."/>
        </authorList>
    </citation>
    <scope>NUCLEOTIDE SEQUENCE [LARGE SCALE GENOMIC DNA]</scope>
    <source>
        <strain evidence="4 5">IFO 6365</strain>
    </source>
</reference>
<evidence type="ECO:0000256" key="1">
    <source>
        <dbReference type="ARBA" id="ARBA00022737"/>
    </source>
</evidence>
<dbReference type="Pfam" id="PF24883">
    <property type="entry name" value="NPHP3_N"/>
    <property type="match status" value="1"/>
</dbReference>
<feature type="domain" description="Nephrocystin 3-like N-terminal" evidence="2">
    <location>
        <begin position="246"/>
        <end position="419"/>
    </location>
</feature>
<evidence type="ECO:0000313" key="4">
    <source>
        <dbReference type="EMBL" id="GFF20887.1"/>
    </source>
</evidence>
<dbReference type="InterPro" id="IPR056693">
    <property type="entry name" value="DUF7791"/>
</dbReference>
<dbReference type="SUPFAM" id="SSF52540">
    <property type="entry name" value="P-loop containing nucleoside triphosphate hydrolases"/>
    <property type="match status" value="1"/>
</dbReference>
<dbReference type="VEuPathDB" id="FungiDB:ATEG_00034"/>
<name>A0A5M3ZCD4_ASPTE</name>
<dbReference type="InterPro" id="IPR027417">
    <property type="entry name" value="P-loop_NTPase"/>
</dbReference>
<dbReference type="Proteomes" id="UP000452235">
    <property type="component" value="Unassembled WGS sequence"/>
</dbReference>
<evidence type="ECO:0000259" key="3">
    <source>
        <dbReference type="Pfam" id="PF25053"/>
    </source>
</evidence>
<accession>A0A5M3ZCD4</accession>
<dbReference type="Pfam" id="PF25053">
    <property type="entry name" value="DUF7791"/>
    <property type="match status" value="1"/>
</dbReference>
<comment type="caution">
    <text evidence="4">The sequence shown here is derived from an EMBL/GenBank/DDBJ whole genome shotgun (WGS) entry which is preliminary data.</text>
</comment>
<dbReference type="InterPro" id="IPR056884">
    <property type="entry name" value="NPHP3-like_N"/>
</dbReference>
<gene>
    <name evidence="4" type="ORF">ATEIFO6365_0013022100</name>
</gene>
<dbReference type="AlphaFoldDB" id="A0A5M3ZCD4"/>
<evidence type="ECO:0000259" key="2">
    <source>
        <dbReference type="Pfam" id="PF24883"/>
    </source>
</evidence>
<keyword evidence="1" id="KW-0677">Repeat</keyword>
<proteinExistence type="predicted"/>
<organism evidence="4 5">
    <name type="scientific">Aspergillus terreus</name>
    <dbReference type="NCBI Taxonomy" id="33178"/>
    <lineage>
        <taxon>Eukaryota</taxon>
        <taxon>Fungi</taxon>
        <taxon>Dikarya</taxon>
        <taxon>Ascomycota</taxon>
        <taxon>Pezizomycotina</taxon>
        <taxon>Eurotiomycetes</taxon>
        <taxon>Eurotiomycetidae</taxon>
        <taxon>Eurotiales</taxon>
        <taxon>Aspergillaceae</taxon>
        <taxon>Aspergillus</taxon>
        <taxon>Aspergillus subgen. Circumdati</taxon>
    </lineage>
</organism>
<evidence type="ECO:0000313" key="5">
    <source>
        <dbReference type="Proteomes" id="UP000452235"/>
    </source>
</evidence>
<protein>
    <submittedName>
        <fullName evidence="4">NACHT-domain-containing protein isoform 1</fullName>
    </submittedName>
</protein>